<reference evidence="2" key="1">
    <citation type="submission" date="2022-11" db="UniProtKB">
        <authorList>
            <consortium name="WormBaseParasite"/>
        </authorList>
    </citation>
    <scope>IDENTIFICATION</scope>
</reference>
<protein>
    <submittedName>
        <fullName evidence="2">Uncharacterized protein</fullName>
    </submittedName>
</protein>
<organism evidence="1 2">
    <name type="scientific">Romanomermis culicivorax</name>
    <name type="common">Nematode worm</name>
    <dbReference type="NCBI Taxonomy" id="13658"/>
    <lineage>
        <taxon>Eukaryota</taxon>
        <taxon>Metazoa</taxon>
        <taxon>Ecdysozoa</taxon>
        <taxon>Nematoda</taxon>
        <taxon>Enoplea</taxon>
        <taxon>Dorylaimia</taxon>
        <taxon>Mermithida</taxon>
        <taxon>Mermithoidea</taxon>
        <taxon>Mermithidae</taxon>
        <taxon>Romanomermis</taxon>
    </lineage>
</organism>
<dbReference type="WBParaSite" id="nRc.2.0.1.t06924-RA">
    <property type="protein sequence ID" value="nRc.2.0.1.t06924-RA"/>
    <property type="gene ID" value="nRc.2.0.1.g06924"/>
</dbReference>
<evidence type="ECO:0000313" key="2">
    <source>
        <dbReference type="WBParaSite" id="nRc.2.0.1.t06924-RA"/>
    </source>
</evidence>
<evidence type="ECO:0000313" key="1">
    <source>
        <dbReference type="Proteomes" id="UP000887565"/>
    </source>
</evidence>
<dbReference type="Proteomes" id="UP000887565">
    <property type="component" value="Unplaced"/>
</dbReference>
<accession>A0A915HZQ7</accession>
<proteinExistence type="predicted"/>
<keyword evidence="1" id="KW-1185">Reference proteome</keyword>
<sequence length="63" mass="7566">MEKRKTALFNKKADFNMEKIWKVFLERMEKSIKTSGKTATNWHPGRKIQAIICKFRNTDCFNR</sequence>
<name>A0A915HZQ7_ROMCU</name>
<dbReference type="AlphaFoldDB" id="A0A915HZQ7"/>